<feature type="domain" description="Acyl-ACP thioesterase N-terminal hotdog" evidence="8">
    <location>
        <begin position="4"/>
        <end position="129"/>
    </location>
</feature>
<evidence type="ECO:0000256" key="3">
    <source>
        <dbReference type="ARBA" id="ARBA00022801"/>
    </source>
</evidence>
<name>A0A2Z6B078_9BACT</name>
<comment type="similarity">
    <text evidence="1">Belongs to the acyl-ACP thioesterase family.</text>
</comment>
<dbReference type="InterPro" id="IPR029069">
    <property type="entry name" value="HotDog_dom_sf"/>
</dbReference>
<evidence type="ECO:0000256" key="2">
    <source>
        <dbReference type="ARBA" id="ARBA00022516"/>
    </source>
</evidence>
<evidence type="ECO:0000256" key="4">
    <source>
        <dbReference type="ARBA" id="ARBA00022832"/>
    </source>
</evidence>
<keyword evidence="7" id="KW-0275">Fatty acid biosynthesis</keyword>
<gene>
    <name evidence="10" type="ORF">DFE_2070</name>
</gene>
<accession>A0A2Z6B078</accession>
<dbReference type="SUPFAM" id="SSF54637">
    <property type="entry name" value="Thioesterase/thiol ester dehydrase-isomerase"/>
    <property type="match status" value="2"/>
</dbReference>
<evidence type="ECO:0000313" key="10">
    <source>
        <dbReference type="EMBL" id="BBD08796.1"/>
    </source>
</evidence>
<keyword evidence="5" id="KW-0809">Transit peptide</keyword>
<dbReference type="GO" id="GO:0016297">
    <property type="term" value="F:fatty acyl-[ACP] hydrolase activity"/>
    <property type="evidence" value="ECO:0007669"/>
    <property type="project" value="InterPro"/>
</dbReference>
<keyword evidence="4" id="KW-0276">Fatty acid metabolism</keyword>
<sequence length="243" mass="27180">MTRTYTEPFKVRIYETTADYTTSIGTIADWLQEAATIHAGRLGFSNKEMVKAGVAWVLSRLCIRMERYPVYGETITVCTWPTTRNKRRAARDYRLTDESGAIIGTGTSSWVALDLATRRLGSMPDFVLERFPNQDERACEFTAKSLPKLQATQHEAIVTARAADQDQNGHVNNVHLLKWGLEPIPNGRPRFQPSVVDIAFRAEILPGERATAGCATGVEPNTMLHTLIRSDGTEAVRMLTHWS</sequence>
<dbReference type="PANTHER" id="PTHR31727">
    <property type="entry name" value="OLEOYL-ACYL CARRIER PROTEIN THIOESTERASE 1, CHLOROPLASTIC"/>
    <property type="match status" value="1"/>
</dbReference>
<evidence type="ECO:0000256" key="7">
    <source>
        <dbReference type="ARBA" id="ARBA00023160"/>
    </source>
</evidence>
<evidence type="ECO:0000256" key="1">
    <source>
        <dbReference type="ARBA" id="ARBA00006500"/>
    </source>
</evidence>
<dbReference type="Pfam" id="PF20791">
    <property type="entry name" value="Acyl-ACP_TE_C"/>
    <property type="match status" value="1"/>
</dbReference>
<dbReference type="KEGG" id="dfl:DFE_2070"/>
<dbReference type="InterPro" id="IPR049427">
    <property type="entry name" value="Acyl-ACP_TE_C"/>
</dbReference>
<reference evidence="10 11" key="1">
    <citation type="journal article" date="2018" name="Sci. Adv.">
        <title>Multi-heme cytochromes provide a pathway for survival in energy-limited environments.</title>
        <authorList>
            <person name="Deng X."/>
            <person name="Dohmae N."/>
            <person name="Nealson K.H."/>
            <person name="Hashimoto K."/>
            <person name="Okamoto A."/>
        </authorList>
    </citation>
    <scope>NUCLEOTIDE SEQUENCE [LARGE SCALE GENOMIC DNA]</scope>
    <source>
        <strain evidence="10 11">IS5</strain>
    </source>
</reference>
<evidence type="ECO:0000256" key="6">
    <source>
        <dbReference type="ARBA" id="ARBA00023098"/>
    </source>
</evidence>
<dbReference type="EMBL" id="AP017378">
    <property type="protein sequence ID" value="BBD08796.1"/>
    <property type="molecule type" value="Genomic_DNA"/>
</dbReference>
<dbReference type="GO" id="GO:0000036">
    <property type="term" value="F:acyl carrier activity"/>
    <property type="evidence" value="ECO:0007669"/>
    <property type="project" value="TreeGrafter"/>
</dbReference>
<evidence type="ECO:0000313" key="11">
    <source>
        <dbReference type="Proteomes" id="UP000269883"/>
    </source>
</evidence>
<feature type="domain" description="Acyl-ACP thioesterase-like C-terminal" evidence="9">
    <location>
        <begin position="155"/>
        <end position="242"/>
    </location>
</feature>
<evidence type="ECO:0000259" key="9">
    <source>
        <dbReference type="Pfam" id="PF20791"/>
    </source>
</evidence>
<protein>
    <submittedName>
        <fullName evidence="10">Acyl-ACP thioesterase</fullName>
    </submittedName>
</protein>
<dbReference type="OrthoDB" id="9801517at2"/>
<keyword evidence="3" id="KW-0378">Hydrolase</keyword>
<organism evidence="10 11">
    <name type="scientific">Desulfovibrio ferrophilus</name>
    <dbReference type="NCBI Taxonomy" id="241368"/>
    <lineage>
        <taxon>Bacteria</taxon>
        <taxon>Pseudomonadati</taxon>
        <taxon>Thermodesulfobacteriota</taxon>
        <taxon>Desulfovibrionia</taxon>
        <taxon>Desulfovibrionales</taxon>
        <taxon>Desulfovibrionaceae</taxon>
        <taxon>Desulfovibrio</taxon>
    </lineage>
</organism>
<dbReference type="RefSeq" id="WP_126379198.1">
    <property type="nucleotide sequence ID" value="NZ_AP017378.1"/>
</dbReference>
<dbReference type="PANTHER" id="PTHR31727:SF6">
    <property type="entry name" value="OLEOYL-ACYL CARRIER PROTEIN THIOESTERASE 1, CHLOROPLASTIC"/>
    <property type="match status" value="1"/>
</dbReference>
<evidence type="ECO:0000259" key="8">
    <source>
        <dbReference type="Pfam" id="PF01643"/>
    </source>
</evidence>
<dbReference type="Pfam" id="PF01643">
    <property type="entry name" value="Acyl-ACP_TE"/>
    <property type="match status" value="1"/>
</dbReference>
<keyword evidence="2" id="KW-0444">Lipid biosynthesis</keyword>
<dbReference type="InterPro" id="IPR002864">
    <property type="entry name" value="Acyl-ACP_thioesterase_NHD"/>
</dbReference>
<evidence type="ECO:0000256" key="5">
    <source>
        <dbReference type="ARBA" id="ARBA00022946"/>
    </source>
</evidence>
<dbReference type="CDD" id="cd00586">
    <property type="entry name" value="4HBT"/>
    <property type="match status" value="1"/>
</dbReference>
<proteinExistence type="inferred from homology"/>
<dbReference type="AlphaFoldDB" id="A0A2Z6B078"/>
<keyword evidence="11" id="KW-1185">Reference proteome</keyword>
<dbReference type="InterPro" id="IPR045023">
    <property type="entry name" value="FATA/B"/>
</dbReference>
<dbReference type="Gene3D" id="3.10.129.10">
    <property type="entry name" value="Hotdog Thioesterase"/>
    <property type="match status" value="1"/>
</dbReference>
<keyword evidence="6" id="KW-0443">Lipid metabolism</keyword>
<dbReference type="Proteomes" id="UP000269883">
    <property type="component" value="Chromosome"/>
</dbReference>